<dbReference type="PANTHER" id="PTHR34387">
    <property type="entry name" value="SLR1258 PROTEIN"/>
    <property type="match status" value="1"/>
</dbReference>
<reference evidence="1 2" key="1">
    <citation type="submission" date="2023-07" db="EMBL/GenBank/DDBJ databases">
        <title>Genomic Encyclopedia of Type Strains, Phase IV (KMG-IV): sequencing the most valuable type-strain genomes for metagenomic binning, comparative biology and taxonomic classification.</title>
        <authorList>
            <person name="Goeker M."/>
        </authorList>
    </citation>
    <scope>NUCLEOTIDE SEQUENCE [LARGE SCALE GENOMIC DNA]</scope>
    <source>
        <strain evidence="1 2">DSM 15448</strain>
    </source>
</reference>
<dbReference type="Proteomes" id="UP001236723">
    <property type="component" value="Unassembled WGS sequence"/>
</dbReference>
<dbReference type="PANTHER" id="PTHR34387:SF2">
    <property type="entry name" value="SLR1258 PROTEIN"/>
    <property type="match status" value="1"/>
</dbReference>
<evidence type="ECO:0000313" key="2">
    <source>
        <dbReference type="Proteomes" id="UP001236723"/>
    </source>
</evidence>
<sequence>MYELEYAYEQSNDLNGYRVLRMAGKGVINTEPDVAQVTLTVVTRGETLSTSQSTNAKTMDQVIDQLIEIGLSTEQIRTVSYTIYPQYQYVGGEQQFIGYEVRNSIQVTIYDIGLVGEVVDEAVRNGVNEVSGLSFSVKDPQAVYRSALQEALEDAVLKAMSLTSAMQVTLDPTPIEINEQGAFSDPITPYTLTLEQSPTLTPIEPGMIEVEANLIAKFHYYS</sequence>
<protein>
    <submittedName>
        <fullName evidence="1">Uncharacterized protein YggE</fullName>
    </submittedName>
</protein>
<dbReference type="Pfam" id="PF04402">
    <property type="entry name" value="SIMPL"/>
    <property type="match status" value="1"/>
</dbReference>
<dbReference type="RefSeq" id="WP_307068281.1">
    <property type="nucleotide sequence ID" value="NZ_JAUSUP010000005.1"/>
</dbReference>
<dbReference type="EMBL" id="JAUSUP010000005">
    <property type="protein sequence ID" value="MDQ0352049.1"/>
    <property type="molecule type" value="Genomic_DNA"/>
</dbReference>
<dbReference type="InterPro" id="IPR052022">
    <property type="entry name" value="26kDa_periplasmic_antigen"/>
</dbReference>
<dbReference type="Gene3D" id="3.30.70.2970">
    <property type="entry name" value="Protein of unknown function (DUF541), domain 2"/>
    <property type="match status" value="1"/>
</dbReference>
<name>A0ABU0DUB3_9BACI</name>
<evidence type="ECO:0000313" key="1">
    <source>
        <dbReference type="EMBL" id="MDQ0352049.1"/>
    </source>
</evidence>
<gene>
    <name evidence="1" type="ORF">J2R98_001883</name>
</gene>
<proteinExistence type="predicted"/>
<dbReference type="InterPro" id="IPR007497">
    <property type="entry name" value="SIMPL/DUF541"/>
</dbReference>
<comment type="caution">
    <text evidence="1">The sequence shown here is derived from an EMBL/GenBank/DDBJ whole genome shotgun (WGS) entry which is preliminary data.</text>
</comment>
<keyword evidence="2" id="KW-1185">Reference proteome</keyword>
<dbReference type="Gene3D" id="3.30.110.170">
    <property type="entry name" value="Protein of unknown function (DUF541), domain 1"/>
    <property type="match status" value="1"/>
</dbReference>
<accession>A0ABU0DUB3</accession>
<organism evidence="1 2">
    <name type="scientific">Alkalibacillus filiformis</name>
    <dbReference type="NCBI Taxonomy" id="200990"/>
    <lineage>
        <taxon>Bacteria</taxon>
        <taxon>Bacillati</taxon>
        <taxon>Bacillota</taxon>
        <taxon>Bacilli</taxon>
        <taxon>Bacillales</taxon>
        <taxon>Bacillaceae</taxon>
        <taxon>Alkalibacillus</taxon>
    </lineage>
</organism>